<accession>A0A1V1VES2</accession>
<organism evidence="2 6">
    <name type="scientific">Photobacterium damsela subsp. piscicida</name>
    <name type="common">Pasteurella piscicida</name>
    <dbReference type="NCBI Taxonomy" id="38294"/>
    <lineage>
        <taxon>Bacteria</taxon>
        <taxon>Pseudomonadati</taxon>
        <taxon>Pseudomonadota</taxon>
        <taxon>Gammaproteobacteria</taxon>
        <taxon>Vibrionales</taxon>
        <taxon>Vibrionaceae</taxon>
        <taxon>Photobacterium</taxon>
    </lineage>
</organism>
<keyword evidence="1" id="KW-0233">DNA recombination</keyword>
<dbReference type="InterPro" id="IPR013762">
    <property type="entry name" value="Integrase-like_cat_sf"/>
</dbReference>
<dbReference type="EMBL" id="CP061854">
    <property type="protein sequence ID" value="QOD56117.1"/>
    <property type="molecule type" value="Genomic_DNA"/>
</dbReference>
<proteinExistence type="predicted"/>
<dbReference type="Proteomes" id="UP000516656">
    <property type="component" value="Chromosome 1"/>
</dbReference>
<dbReference type="Proteomes" id="UP000218676">
    <property type="component" value="Chromosome 1"/>
</dbReference>
<reference evidence="4 7" key="3">
    <citation type="submission" date="2020-09" db="EMBL/GenBank/DDBJ databases">
        <title>Complete, closed and curated genome sequences of Photobacterium damselae subsp. piscicida isolates from Australia indicate localised evolution and additional plasmid-borne pathogenicity mechanisms.</title>
        <authorList>
            <person name="Baseggio L."/>
            <person name="Silayeva O."/>
            <person name="Buller N."/>
            <person name="Landos M."/>
            <person name="Engelstaedter J."/>
            <person name="Barnes A.C."/>
        </authorList>
    </citation>
    <scope>NUCLEOTIDE SEQUENCE [LARGE SCALE GENOMIC DNA]</scope>
    <source>
        <strain evidence="4 7">AS-16-0540-1</strain>
    </source>
</reference>
<evidence type="ECO:0000313" key="2">
    <source>
        <dbReference type="EMBL" id="BAX51945.1"/>
    </source>
</evidence>
<reference evidence="6" key="2">
    <citation type="submission" date="2017-05" db="EMBL/GenBank/DDBJ databases">
        <title>Whole genome sequence of fish pathogenic bacteria, Photobacterium damselae subsp. piscicida, strain 91-197, isolated from hybrid striped bass (Morone sp.) in USA.</title>
        <authorList>
            <person name="Teru Y."/>
            <person name="Hikima J."/>
            <person name="Kono T."/>
            <person name="Sakai M."/>
            <person name="Takano T."/>
            <person name="Hawke J.P."/>
            <person name="Takeyama H."/>
            <person name="Aoki T."/>
        </authorList>
    </citation>
    <scope>NUCLEOTIDE SEQUENCE [LARGE SCALE GENOMIC DNA]</scope>
    <source>
        <strain evidence="6">91-197</strain>
    </source>
</reference>
<dbReference type="AlphaFoldDB" id="A0A1V1VES2"/>
<dbReference type="EMBL" id="CP061855">
    <property type="protein sequence ID" value="QOD58527.1"/>
    <property type="molecule type" value="Genomic_DNA"/>
</dbReference>
<evidence type="ECO:0000313" key="7">
    <source>
        <dbReference type="Proteomes" id="UP000516656"/>
    </source>
</evidence>
<dbReference type="InterPro" id="IPR011010">
    <property type="entry name" value="DNA_brk_join_enz"/>
</dbReference>
<evidence type="ECO:0000313" key="6">
    <source>
        <dbReference type="Proteomes" id="UP000218676"/>
    </source>
</evidence>
<sequence length="740" mass="85663">MSSAVLQVLQSPFTYTNWQRYVKSQKRYIEEVLKPTLASGDWDAINELPILIGNDGVPLIKFKDNIWPLKEHLLSSKFDDHTLTTLHFYAYEMGGAQVDIGTALPRRMRDELKCFMLSEMYLVKSPAKNLSTLRTTLNPLKSLAMEASDFGLSSLADVSVRAMKEMLNLDYVELQQQSLRSLNKFSRVKGMPFEFSHADAGKFTEGTFPETKKFRENEQYCVIPLSIYKTLFHVTEDLLEKYYPVRNELADKIRHCQRLQEEAIARNIKAFRSGEVGIKAYFNAKPVEEIERRFKEAEIPIADFFETGDQWLNLWNDIDPSWKGLNIKAHKKYKAYEREAYDLEISKQRWQNLSQFKNTLSEIDAACRFLIMALTGMRGDELYRMHPTYGLQTTTIKGQIIHLVTTRQSKISRGQNTVNDVYVTTATGAKAYQLLNAIHSPLREKFKTDKHRFFGGFRGLLKSHPQQKDSDNIDKWVGKWIKEQPLTREDISQLNMSNPDRTTNVEVGKVYHFSPHQLRRSLAYYLIGYELLSYPQLKQQFSHFSLAMTRWYARYADSFAKMQREIEAERLDQQSEIMARIYNKIANKERIGGGKAKVVADNMAKNGKSYYEEGSGDRVLSKAYWKRILKNRTQHLHAIAPNMYCTNGGCSMRITVDLSDCVDCGFDLFEFATYAEQVRKETEVSLYYAEEVGELSPKLIVKSIVQIRAVEKLMKDMDVEYEPATFPEEWENMIISMRAA</sequence>
<dbReference type="Proteomes" id="UP000218676">
    <property type="component" value="Chromosome 2"/>
</dbReference>
<dbReference type="GO" id="GO:0003677">
    <property type="term" value="F:DNA binding"/>
    <property type="evidence" value="ECO:0007669"/>
    <property type="project" value="InterPro"/>
</dbReference>
<dbReference type="EMBL" id="AP018045">
    <property type="protein sequence ID" value="BAX51945.1"/>
    <property type="molecule type" value="Genomic_DNA"/>
</dbReference>
<evidence type="ECO:0000313" key="5">
    <source>
        <dbReference type="EMBL" id="QOD58527.1"/>
    </source>
</evidence>
<name>A0A1V1VES2_PHODP</name>
<gene>
    <name evidence="4" type="ORF">IC627_12825</name>
    <name evidence="5" type="ORF">IC627_16955</name>
    <name evidence="2" type="ORF">PDPUS_1_00570</name>
    <name evidence="3" type="ORF">PDPUS_2_00416</name>
</gene>
<dbReference type="GO" id="GO:0015074">
    <property type="term" value="P:DNA integration"/>
    <property type="evidence" value="ECO:0007669"/>
    <property type="project" value="InterPro"/>
</dbReference>
<protein>
    <submittedName>
        <fullName evidence="4">Tyrosine-type recombinase/integrase</fullName>
    </submittedName>
</protein>
<evidence type="ECO:0000313" key="4">
    <source>
        <dbReference type="EMBL" id="QOD56117.1"/>
    </source>
</evidence>
<evidence type="ECO:0000256" key="1">
    <source>
        <dbReference type="ARBA" id="ARBA00023172"/>
    </source>
</evidence>
<dbReference type="Proteomes" id="UP000516656">
    <property type="component" value="Chromosome 2"/>
</dbReference>
<evidence type="ECO:0000313" key="3">
    <source>
        <dbReference type="EMBL" id="BAX55002.1"/>
    </source>
</evidence>
<dbReference type="SUPFAM" id="SSF56349">
    <property type="entry name" value="DNA breaking-rejoining enzymes"/>
    <property type="match status" value="1"/>
</dbReference>
<dbReference type="EMBL" id="AP018046">
    <property type="protein sequence ID" value="BAX55002.1"/>
    <property type="molecule type" value="Genomic_DNA"/>
</dbReference>
<reference evidence="2" key="1">
    <citation type="journal article" date="2017" name="Genome Announc.">
        <title>Whole-Genome Sequence of Photobacterium damselae subsp. piscicida Strain 91-197, Isolated from Hybrid Striped Bass (Morone sp.) in the United States.</title>
        <authorList>
            <person name="Teru Y."/>
            <person name="Hikima J."/>
            <person name="Kono T."/>
            <person name="Sakai M."/>
            <person name="Takano T."/>
            <person name="Hawke J.P."/>
            <person name="Takeyama H."/>
            <person name="Aoki T."/>
        </authorList>
    </citation>
    <scope>NUCLEOTIDE SEQUENCE</scope>
    <source>
        <strain evidence="2">91-197</strain>
    </source>
</reference>
<dbReference type="GO" id="GO:0006310">
    <property type="term" value="P:DNA recombination"/>
    <property type="evidence" value="ECO:0007669"/>
    <property type="project" value="UniProtKB-KW"/>
</dbReference>
<dbReference type="Gene3D" id="1.10.443.10">
    <property type="entry name" value="Intergrase catalytic core"/>
    <property type="match status" value="1"/>
</dbReference>
<dbReference type="RefSeq" id="WP_107208894.1">
    <property type="nucleotide sequence ID" value="NZ_AP018045.1"/>
</dbReference>